<reference evidence="1" key="1">
    <citation type="submission" date="2022-07" db="EMBL/GenBank/DDBJ databases">
        <title>Alkalimarinus sp. nov., isolated from gut of a Alitta virens.</title>
        <authorList>
            <person name="Yang A.I."/>
            <person name="Shin N.-R."/>
        </authorList>
    </citation>
    <scope>NUCLEOTIDE SEQUENCE</scope>
    <source>
        <strain evidence="1">FA028</strain>
    </source>
</reference>
<name>A0A9E8HIZ6_9ALTE</name>
<sequence length="151" mass="17091">MQARSENEIKAVYLYNFIKFITWPQESASENINICIYGDNPFGAQTEKLSTLKARNRPLQIIYPDKTDRPDCSVVFISPSEEKFADELLNRINDHPVLTVSDIENFTNKGGVIGFIKLGNVVKFDINLKKARASNIQISSKLLELANQVIQ</sequence>
<evidence type="ECO:0000313" key="2">
    <source>
        <dbReference type="Proteomes" id="UP001164472"/>
    </source>
</evidence>
<dbReference type="Pfam" id="PF13689">
    <property type="entry name" value="DUF4154"/>
    <property type="match status" value="1"/>
</dbReference>
<dbReference type="EMBL" id="CP101527">
    <property type="protein sequence ID" value="UZW75553.1"/>
    <property type="molecule type" value="Genomic_DNA"/>
</dbReference>
<protein>
    <submittedName>
        <fullName evidence="1">YfiR family protein</fullName>
    </submittedName>
</protein>
<proteinExistence type="predicted"/>
<dbReference type="AlphaFoldDB" id="A0A9E8HIZ6"/>
<keyword evidence="2" id="KW-1185">Reference proteome</keyword>
<dbReference type="InterPro" id="IPR025293">
    <property type="entry name" value="YfiR/HmsC-like"/>
</dbReference>
<gene>
    <name evidence="1" type="ORF">NNL22_02875</name>
</gene>
<dbReference type="KEGG" id="asem:NNL22_02875"/>
<dbReference type="RefSeq" id="WP_251810622.1">
    <property type="nucleotide sequence ID" value="NZ_CP101527.1"/>
</dbReference>
<dbReference type="Proteomes" id="UP001164472">
    <property type="component" value="Chromosome"/>
</dbReference>
<organism evidence="1 2">
    <name type="scientific">Alkalimarinus sediminis</name>
    <dbReference type="NCBI Taxonomy" id="1632866"/>
    <lineage>
        <taxon>Bacteria</taxon>
        <taxon>Pseudomonadati</taxon>
        <taxon>Pseudomonadota</taxon>
        <taxon>Gammaproteobacteria</taxon>
        <taxon>Alteromonadales</taxon>
        <taxon>Alteromonadaceae</taxon>
        <taxon>Alkalimarinus</taxon>
    </lineage>
</organism>
<evidence type="ECO:0000313" key="1">
    <source>
        <dbReference type="EMBL" id="UZW75553.1"/>
    </source>
</evidence>
<accession>A0A9E8HIZ6</accession>